<comment type="caution">
    <text evidence="1">The sequence shown here is derived from an EMBL/GenBank/DDBJ whole genome shotgun (WGS) entry which is preliminary data.</text>
</comment>
<name>A0A5J4YTL3_PORPP</name>
<protein>
    <submittedName>
        <fullName evidence="1">Uncharacterized protein</fullName>
    </submittedName>
</protein>
<keyword evidence="2" id="KW-1185">Reference proteome</keyword>
<evidence type="ECO:0000313" key="1">
    <source>
        <dbReference type="EMBL" id="KAA8494839.1"/>
    </source>
</evidence>
<dbReference type="Proteomes" id="UP000324585">
    <property type="component" value="Unassembled WGS sequence"/>
</dbReference>
<organism evidence="1 2">
    <name type="scientific">Porphyridium purpureum</name>
    <name type="common">Red alga</name>
    <name type="synonym">Porphyridium cruentum</name>
    <dbReference type="NCBI Taxonomy" id="35688"/>
    <lineage>
        <taxon>Eukaryota</taxon>
        <taxon>Rhodophyta</taxon>
        <taxon>Bangiophyceae</taxon>
        <taxon>Porphyridiales</taxon>
        <taxon>Porphyridiaceae</taxon>
        <taxon>Porphyridium</taxon>
    </lineage>
</organism>
<gene>
    <name evidence="1" type="ORF">FVE85_3080</name>
</gene>
<accession>A0A5J4YTL3</accession>
<dbReference type="EMBL" id="VRMN01000004">
    <property type="protein sequence ID" value="KAA8494839.1"/>
    <property type="molecule type" value="Genomic_DNA"/>
</dbReference>
<dbReference type="AlphaFoldDB" id="A0A5J4YTL3"/>
<sequence length="95" mass="10813">MALRVRVEPDSVQLGYTACSLRRALGPRRRDSRSRVYIRDSASAITAGSTGKMAEQQRRICGLLKLRDDRGPSLLENLTDEMEQRIQRFEIHIVA</sequence>
<proteinExistence type="predicted"/>
<evidence type="ECO:0000313" key="2">
    <source>
        <dbReference type="Proteomes" id="UP000324585"/>
    </source>
</evidence>
<reference evidence="2" key="1">
    <citation type="journal article" date="2019" name="Nat. Commun.">
        <title>Expansion of phycobilisome linker gene families in mesophilic red algae.</title>
        <authorList>
            <person name="Lee J."/>
            <person name="Kim D."/>
            <person name="Bhattacharya D."/>
            <person name="Yoon H.S."/>
        </authorList>
    </citation>
    <scope>NUCLEOTIDE SEQUENCE [LARGE SCALE GENOMIC DNA]</scope>
    <source>
        <strain evidence="2">CCMP 1328</strain>
    </source>
</reference>